<proteinExistence type="predicted"/>
<dbReference type="InterPro" id="IPR051541">
    <property type="entry name" value="PTS_SugarTrans_NitroReg"/>
</dbReference>
<sequence length="149" mass="17404">MEINSIYQVYFNCVLKTKEEVHSFISEIVCQDNPSQKAEVINQLNEREKVGSTLIAEHVLLPHIESNQIKKSQILLIRLASPIRSWDCQTKDIHLLIVILLKENESVQIKKEIALFTRSLADEEYLTRLLNSREKESFIKEILKNQEEK</sequence>
<dbReference type="PANTHER" id="PTHR47738:SF1">
    <property type="entry name" value="NITROGEN REGULATORY PROTEIN"/>
    <property type="match status" value="1"/>
</dbReference>
<keyword evidence="3" id="KW-1185">Reference proteome</keyword>
<name>A0ABT9Z9Q5_9BACI</name>
<dbReference type="Proteomes" id="UP001232245">
    <property type="component" value="Unassembled WGS sequence"/>
</dbReference>
<dbReference type="Gene3D" id="3.40.930.10">
    <property type="entry name" value="Mannitol-specific EII, Chain A"/>
    <property type="match status" value="1"/>
</dbReference>
<dbReference type="RefSeq" id="WP_145584865.1">
    <property type="nucleotide sequence ID" value="NZ_CADEPK010000002.1"/>
</dbReference>
<dbReference type="InterPro" id="IPR002178">
    <property type="entry name" value="PTS_EIIA_type-2_dom"/>
</dbReference>
<feature type="domain" description="PTS EIIA type-2" evidence="1">
    <location>
        <begin position="2"/>
        <end position="146"/>
    </location>
</feature>
<dbReference type="Pfam" id="PF00359">
    <property type="entry name" value="PTS_EIIA_2"/>
    <property type="match status" value="1"/>
</dbReference>
<gene>
    <name evidence="2" type="ORF">J2S02_004962</name>
</gene>
<evidence type="ECO:0000259" key="1">
    <source>
        <dbReference type="PROSITE" id="PS51094"/>
    </source>
</evidence>
<comment type="caution">
    <text evidence="2">The sequence shown here is derived from an EMBL/GenBank/DDBJ whole genome shotgun (WGS) entry which is preliminary data.</text>
</comment>
<evidence type="ECO:0000313" key="3">
    <source>
        <dbReference type="Proteomes" id="UP001232245"/>
    </source>
</evidence>
<dbReference type="SUPFAM" id="SSF55804">
    <property type="entry name" value="Phoshotransferase/anion transport protein"/>
    <property type="match status" value="1"/>
</dbReference>
<dbReference type="InterPro" id="IPR016152">
    <property type="entry name" value="PTrfase/Anion_transptr"/>
</dbReference>
<accession>A0ABT9Z9Q5</accession>
<dbReference type="EMBL" id="JAUSTZ010000025">
    <property type="protein sequence ID" value="MDQ0228577.1"/>
    <property type="molecule type" value="Genomic_DNA"/>
</dbReference>
<evidence type="ECO:0000313" key="2">
    <source>
        <dbReference type="EMBL" id="MDQ0228577.1"/>
    </source>
</evidence>
<reference evidence="2 3" key="1">
    <citation type="submission" date="2023-07" db="EMBL/GenBank/DDBJ databases">
        <title>Genomic Encyclopedia of Type Strains, Phase IV (KMG-IV): sequencing the most valuable type-strain genomes for metagenomic binning, comparative biology and taxonomic classification.</title>
        <authorList>
            <person name="Goeker M."/>
        </authorList>
    </citation>
    <scope>NUCLEOTIDE SEQUENCE [LARGE SCALE GENOMIC DNA]</scope>
    <source>
        <strain evidence="2 3">DSM 17723</strain>
    </source>
</reference>
<dbReference type="PROSITE" id="PS51094">
    <property type="entry name" value="PTS_EIIA_TYPE_2"/>
    <property type="match status" value="1"/>
</dbReference>
<protein>
    <submittedName>
        <fullName evidence="2">PTS system nitrogen regulatory IIA component</fullName>
    </submittedName>
</protein>
<organism evidence="2 3">
    <name type="scientific">Metabacillus niabensis</name>
    <dbReference type="NCBI Taxonomy" id="324854"/>
    <lineage>
        <taxon>Bacteria</taxon>
        <taxon>Bacillati</taxon>
        <taxon>Bacillota</taxon>
        <taxon>Bacilli</taxon>
        <taxon>Bacillales</taxon>
        <taxon>Bacillaceae</taxon>
        <taxon>Metabacillus</taxon>
    </lineage>
</organism>
<dbReference type="PANTHER" id="PTHR47738">
    <property type="entry name" value="PTS SYSTEM FRUCTOSE-LIKE EIIA COMPONENT-RELATED"/>
    <property type="match status" value="1"/>
</dbReference>